<feature type="chain" id="PRO_5042001029" evidence="2">
    <location>
        <begin position="21"/>
        <end position="337"/>
    </location>
</feature>
<dbReference type="Proteomes" id="UP001231518">
    <property type="component" value="Chromosome 19"/>
</dbReference>
<keyword evidence="1 2" id="KW-0732">Signal</keyword>
<dbReference type="InterPro" id="IPR036846">
    <property type="entry name" value="GM2-AP_sf"/>
</dbReference>
<sequence length="337" mass="39029">MWIVILLVTVLCSTSLLVNAFANDWFLGQGQWQVKHIEECDKPEQYPHRIQITHRKINRTHDAFNAHILTTTEINDTFGVQLIQYKEVDGGFKLIQQIANPNLCTFGKGFAGRNIEILFEKAGIDPPDCPIPKGEYTIEDFVIDYRPIISTHLYGDFQTYTYITYKNKRGKGQWQVKHIEECEKPEQYPHRVEIARRKINRTHDAFNAHIMTTMEINDTFGVQLILYKEVDGGFKLIQQMSNPNLCTFGKSLAGRNIEMLFEKAGIDPPDCPIPAGEYTIEDFVIDYRPIMSTCLYGDFQTYIYVTYRGKRVACGRTHCRFERTREDEDDGNDEDDD</sequence>
<evidence type="ECO:0000313" key="3">
    <source>
        <dbReference type="EMBL" id="KAJ8728751.1"/>
    </source>
</evidence>
<accession>A0AAD8DXH3</accession>
<name>A0AAD8DXH3_MYTSE</name>
<comment type="caution">
    <text evidence="3">The sequence shown here is derived from an EMBL/GenBank/DDBJ whole genome shotgun (WGS) entry which is preliminary data.</text>
</comment>
<proteinExistence type="predicted"/>
<dbReference type="AlphaFoldDB" id="A0AAD8DXH3"/>
<reference evidence="3" key="1">
    <citation type="submission" date="2023-03" db="EMBL/GenBank/DDBJ databases">
        <title>Chromosome-level genomes of two armyworms, Mythimna separata and Mythimna loreyi, provide insights into the biosynthesis and reception of sex pheromones.</title>
        <authorList>
            <person name="Zhao H."/>
        </authorList>
    </citation>
    <scope>NUCLEOTIDE SEQUENCE</scope>
    <source>
        <strain evidence="3">BeijingLab</strain>
        <tissue evidence="3">Pupa</tissue>
    </source>
</reference>
<dbReference type="EMBL" id="JARGEI010000007">
    <property type="protein sequence ID" value="KAJ8728751.1"/>
    <property type="molecule type" value="Genomic_DNA"/>
</dbReference>
<evidence type="ECO:0000256" key="1">
    <source>
        <dbReference type="ARBA" id="ARBA00022729"/>
    </source>
</evidence>
<dbReference type="PANTHER" id="PTHR21112">
    <property type="entry name" value="CHEMOSENSORY PROTEIN A 29A-RELATED"/>
    <property type="match status" value="1"/>
</dbReference>
<evidence type="ECO:0000256" key="2">
    <source>
        <dbReference type="SAM" id="SignalP"/>
    </source>
</evidence>
<keyword evidence="4" id="KW-1185">Reference proteome</keyword>
<dbReference type="Gene3D" id="2.70.220.10">
    <property type="entry name" value="Ganglioside GM2 activator"/>
    <property type="match status" value="1"/>
</dbReference>
<evidence type="ECO:0000313" key="4">
    <source>
        <dbReference type="Proteomes" id="UP001231518"/>
    </source>
</evidence>
<organism evidence="3 4">
    <name type="scientific">Mythimna separata</name>
    <name type="common">Oriental armyworm</name>
    <name type="synonym">Pseudaletia separata</name>
    <dbReference type="NCBI Taxonomy" id="271217"/>
    <lineage>
        <taxon>Eukaryota</taxon>
        <taxon>Metazoa</taxon>
        <taxon>Ecdysozoa</taxon>
        <taxon>Arthropoda</taxon>
        <taxon>Hexapoda</taxon>
        <taxon>Insecta</taxon>
        <taxon>Pterygota</taxon>
        <taxon>Neoptera</taxon>
        <taxon>Endopterygota</taxon>
        <taxon>Lepidoptera</taxon>
        <taxon>Glossata</taxon>
        <taxon>Ditrysia</taxon>
        <taxon>Noctuoidea</taxon>
        <taxon>Noctuidae</taxon>
        <taxon>Noctuinae</taxon>
        <taxon>Hadenini</taxon>
        <taxon>Mythimna</taxon>
    </lineage>
</organism>
<dbReference type="PANTHER" id="PTHR21112:SF0">
    <property type="entry name" value="CHEMOSENSORY PROTEIN A 29A-RELATED"/>
    <property type="match status" value="1"/>
</dbReference>
<gene>
    <name evidence="3" type="ORF">PYW07_006447</name>
</gene>
<protein>
    <submittedName>
        <fullName evidence="3">Uncharacterized protein</fullName>
    </submittedName>
</protein>
<feature type="signal peptide" evidence="2">
    <location>
        <begin position="1"/>
        <end position="20"/>
    </location>
</feature>